<dbReference type="EMBL" id="CP003130">
    <property type="protein sequence ID" value="AEU38545.1"/>
    <property type="molecule type" value="Genomic_DNA"/>
</dbReference>
<dbReference type="KEGG" id="gma:AciX8_4270"/>
<reference evidence="1 2" key="1">
    <citation type="submission" date="2011-11" db="EMBL/GenBank/DDBJ databases">
        <title>Complete sequence of Granulicella mallensis MP5ACTX8.</title>
        <authorList>
            <consortium name="US DOE Joint Genome Institute"/>
            <person name="Lucas S."/>
            <person name="Copeland A."/>
            <person name="Lapidus A."/>
            <person name="Cheng J.-F."/>
            <person name="Goodwin L."/>
            <person name="Pitluck S."/>
            <person name="Peters L."/>
            <person name="Lu M."/>
            <person name="Detter J.C."/>
            <person name="Han C."/>
            <person name="Tapia R."/>
            <person name="Land M."/>
            <person name="Hauser L."/>
            <person name="Kyrpides N."/>
            <person name="Ivanova N."/>
            <person name="Mikhailova N."/>
            <person name="Pagani I."/>
            <person name="Rawat S."/>
            <person name="Mannisto M."/>
            <person name="Haggblom M."/>
            <person name="Woyke T."/>
        </authorList>
    </citation>
    <scope>NUCLEOTIDE SEQUENCE [LARGE SCALE GENOMIC DNA]</scope>
    <source>
        <strain evidence="2">ATCC BAA-1857 / DSM 23137 / MP5ACTX8</strain>
    </source>
</reference>
<evidence type="ECO:0000313" key="1">
    <source>
        <dbReference type="EMBL" id="AEU38545.1"/>
    </source>
</evidence>
<gene>
    <name evidence="1" type="ordered locus">AciX8_4270</name>
</gene>
<dbReference type="eggNOG" id="ENOG5031ANF">
    <property type="taxonomic scope" value="Bacteria"/>
</dbReference>
<protein>
    <recommendedName>
        <fullName evidence="3">Nitrogen fixation protein</fullName>
    </recommendedName>
</protein>
<name>G8NSG9_GRAMM</name>
<proteinExistence type="predicted"/>
<keyword evidence="2" id="KW-1185">Reference proteome</keyword>
<organism evidence="1 2">
    <name type="scientific">Granulicella mallensis (strain ATCC BAA-1857 / DSM 23137 / MP5ACTX8)</name>
    <dbReference type="NCBI Taxonomy" id="682795"/>
    <lineage>
        <taxon>Bacteria</taxon>
        <taxon>Pseudomonadati</taxon>
        <taxon>Acidobacteriota</taxon>
        <taxon>Terriglobia</taxon>
        <taxon>Terriglobales</taxon>
        <taxon>Acidobacteriaceae</taxon>
        <taxon>Granulicella</taxon>
    </lineage>
</organism>
<evidence type="ECO:0008006" key="3">
    <source>
        <dbReference type="Google" id="ProtNLM"/>
    </source>
</evidence>
<accession>G8NSG9</accession>
<sequence length="148" mass="15701">MKGPNVVQCPSAQPAMLGAVIHGVVDAASGKIQHLSTPEPVTPELLAMTAPLLPTQVLRISAPCQGGACGHFNGADCTLVDRIVQIMPATDSALPFCAIRANCRWFSQRGRAACMRCDQIVTDEFVRDEQMASLTVPAGRPTESSDLQ</sequence>
<dbReference type="AlphaFoldDB" id="G8NSG9"/>
<dbReference type="Proteomes" id="UP000007113">
    <property type="component" value="Chromosome"/>
</dbReference>
<dbReference type="OrthoDB" id="571920at2"/>
<dbReference type="HOGENOM" id="CLU_133270_0_0_0"/>
<evidence type="ECO:0000313" key="2">
    <source>
        <dbReference type="Proteomes" id="UP000007113"/>
    </source>
</evidence>
<dbReference type="RefSeq" id="WP_014267416.1">
    <property type="nucleotide sequence ID" value="NC_016631.1"/>
</dbReference>